<dbReference type="InterPro" id="IPR000477">
    <property type="entry name" value="RT_dom"/>
</dbReference>
<comment type="caution">
    <text evidence="3">The sequence shown here is derived from an EMBL/GenBank/DDBJ whole genome shotgun (WGS) entry which is preliminary data.</text>
</comment>
<dbReference type="InterPro" id="IPR041577">
    <property type="entry name" value="RT_RNaseH_2"/>
</dbReference>
<dbReference type="EMBL" id="NBNE01006791">
    <property type="protein sequence ID" value="OWZ01510.1"/>
    <property type="molecule type" value="Genomic_DNA"/>
</dbReference>
<dbReference type="Gene3D" id="3.10.10.10">
    <property type="entry name" value="HIV Type 1 Reverse Transcriptase, subunit A, domain 1"/>
    <property type="match status" value="1"/>
</dbReference>
<organism evidence="3 4">
    <name type="scientific">Phytophthora megakarya</name>
    <dbReference type="NCBI Taxonomy" id="4795"/>
    <lineage>
        <taxon>Eukaryota</taxon>
        <taxon>Sar</taxon>
        <taxon>Stramenopiles</taxon>
        <taxon>Oomycota</taxon>
        <taxon>Peronosporomycetes</taxon>
        <taxon>Peronosporales</taxon>
        <taxon>Peronosporaceae</taxon>
        <taxon>Phytophthora</taxon>
    </lineage>
</organism>
<protein>
    <submittedName>
        <fullName evidence="3">Polyprotein</fullName>
    </submittedName>
</protein>
<name>A0A225VAN0_9STRA</name>
<keyword evidence="4" id="KW-1185">Reference proteome</keyword>
<sequence length="423" mass="48671">MPGTGAIYQPQWRLSPDQERALREWIKEMLRAALIRPSISPHGAPTFCIKKAVEWRVVHDYRAMNAKTVRQSTPMPIKDAIFDRMSTSLWYSCFDLLPGYSQMRMRTKDIPYTAFQTPDGLFEYIAVPMGLNNAPATFNRIVQRIFEEMRECVATYFDAIYVFTKTNNVEEHVAAVRRVFERCREKKLYLKLSKSIICAEEISCLGDFVGRQGVRIDPDKVRVVREWPLPRTIRNLQSFLGPTVYVQRFCQLFSEISAPLFEMVKRKDRKQLEWTPERVRAFEALKTALSQTPVLALPDFTKPFLLRTDASQFAVGGVLLQTIRSSDGTQDTEKPIAYCGRKMNSAELNYPTHEQEMLVISLPARWRLHGRDGSSLAREGTHPEDNKQKNLSLNFNYNFDTFLAQRTSSQTLRAAARSSRSTS</sequence>
<dbReference type="SUPFAM" id="SSF56672">
    <property type="entry name" value="DNA/RNA polymerases"/>
    <property type="match status" value="1"/>
</dbReference>
<proteinExistence type="predicted"/>
<evidence type="ECO:0000259" key="1">
    <source>
        <dbReference type="Pfam" id="PF00078"/>
    </source>
</evidence>
<dbReference type="CDD" id="cd01647">
    <property type="entry name" value="RT_LTR"/>
    <property type="match status" value="1"/>
</dbReference>
<evidence type="ECO:0000259" key="2">
    <source>
        <dbReference type="Pfam" id="PF17919"/>
    </source>
</evidence>
<dbReference type="InterPro" id="IPR051320">
    <property type="entry name" value="Viral_Replic_Matur_Polypro"/>
</dbReference>
<feature type="domain" description="Reverse transcriptase" evidence="1">
    <location>
        <begin position="50"/>
        <end position="206"/>
    </location>
</feature>
<dbReference type="Pfam" id="PF00078">
    <property type="entry name" value="RVT_1"/>
    <property type="match status" value="1"/>
</dbReference>
<dbReference type="Pfam" id="PF17919">
    <property type="entry name" value="RT_RNaseH_2"/>
    <property type="match status" value="1"/>
</dbReference>
<dbReference type="FunFam" id="3.30.70.270:FF:000020">
    <property type="entry name" value="Transposon Tf2-6 polyprotein-like Protein"/>
    <property type="match status" value="1"/>
</dbReference>
<dbReference type="OrthoDB" id="115141at2759"/>
<dbReference type="AlphaFoldDB" id="A0A225VAN0"/>
<dbReference type="Gene3D" id="3.30.70.270">
    <property type="match status" value="2"/>
</dbReference>
<dbReference type="InterPro" id="IPR043502">
    <property type="entry name" value="DNA/RNA_pol_sf"/>
</dbReference>
<dbReference type="PANTHER" id="PTHR33064">
    <property type="entry name" value="POL PROTEIN"/>
    <property type="match status" value="1"/>
</dbReference>
<evidence type="ECO:0000313" key="3">
    <source>
        <dbReference type="EMBL" id="OWZ01510.1"/>
    </source>
</evidence>
<reference evidence="4" key="1">
    <citation type="submission" date="2017-03" db="EMBL/GenBank/DDBJ databases">
        <title>Phytopthora megakarya and P. palmivora, two closely related causual agents of cacao black pod achieved similar genome size and gene model numbers by different mechanisms.</title>
        <authorList>
            <person name="Ali S."/>
            <person name="Shao J."/>
            <person name="Larry D.J."/>
            <person name="Kronmiller B."/>
            <person name="Shen D."/>
            <person name="Strem M.D."/>
            <person name="Melnick R.L."/>
            <person name="Guiltinan M.J."/>
            <person name="Tyler B.M."/>
            <person name="Meinhardt L.W."/>
            <person name="Bailey B.A."/>
        </authorList>
    </citation>
    <scope>NUCLEOTIDE SEQUENCE [LARGE SCALE GENOMIC DNA]</scope>
    <source>
        <strain evidence="4">zdho120</strain>
    </source>
</reference>
<dbReference type="Proteomes" id="UP000198211">
    <property type="component" value="Unassembled WGS sequence"/>
</dbReference>
<evidence type="ECO:0000313" key="4">
    <source>
        <dbReference type="Proteomes" id="UP000198211"/>
    </source>
</evidence>
<dbReference type="InterPro" id="IPR043128">
    <property type="entry name" value="Rev_trsase/Diguanyl_cyclase"/>
</dbReference>
<gene>
    <name evidence="3" type="ORF">PHMEG_00027078</name>
</gene>
<dbReference type="PANTHER" id="PTHR33064:SF37">
    <property type="entry name" value="RIBONUCLEASE H"/>
    <property type="match status" value="1"/>
</dbReference>
<accession>A0A225VAN0</accession>
<feature type="domain" description="Reverse transcriptase/retrotransposon-derived protein RNase H-like" evidence="2">
    <location>
        <begin position="274"/>
        <end position="360"/>
    </location>
</feature>
<dbReference type="Gene3D" id="3.10.20.370">
    <property type="match status" value="1"/>
</dbReference>